<dbReference type="InterPro" id="IPR041881">
    <property type="entry name" value="PqqD_sf"/>
</dbReference>
<sequence>MKKYIQNRGCETTQLDNEWIILNSNNLTVTKVNEVGGYCWELLQNEQSLENLVSAVEVQFSGELRQEEITEDIKEFLDSLLQCEVIEVVV</sequence>
<dbReference type="Proteomes" id="UP000255326">
    <property type="component" value="Unassembled WGS sequence"/>
</dbReference>
<accession>A0A370GPS1</accession>
<comment type="caution">
    <text evidence="1">The sequence shown here is derived from an EMBL/GenBank/DDBJ whole genome shotgun (WGS) entry which is preliminary data.</text>
</comment>
<dbReference type="Pfam" id="PF05402">
    <property type="entry name" value="PqqD"/>
    <property type="match status" value="1"/>
</dbReference>
<gene>
    <name evidence="1" type="ORF">DFR59_102361</name>
</gene>
<dbReference type="Gene3D" id="1.10.10.1150">
    <property type="entry name" value="Coenzyme PQQ synthesis protein D (PqqD)"/>
    <property type="match status" value="1"/>
</dbReference>
<name>A0A370GPS1_9BACI</name>
<evidence type="ECO:0000313" key="1">
    <source>
        <dbReference type="EMBL" id="RDI45728.1"/>
    </source>
</evidence>
<proteinExistence type="predicted"/>
<keyword evidence="2" id="KW-1185">Reference proteome</keyword>
<dbReference type="EMBL" id="QQAY01000002">
    <property type="protein sequence ID" value="RDI45728.1"/>
    <property type="molecule type" value="Genomic_DNA"/>
</dbReference>
<reference evidence="1 2" key="1">
    <citation type="submission" date="2018-07" db="EMBL/GenBank/DDBJ databases">
        <title>Genomic Encyclopedia of Type Strains, Phase IV (KMG-IV): sequencing the most valuable type-strain genomes for metagenomic binning, comparative biology and taxonomic classification.</title>
        <authorList>
            <person name="Goeker M."/>
        </authorList>
    </citation>
    <scope>NUCLEOTIDE SEQUENCE [LARGE SCALE GENOMIC DNA]</scope>
    <source>
        <strain evidence="1 2">DSM 25281</strain>
    </source>
</reference>
<dbReference type="AlphaFoldDB" id="A0A370GPS1"/>
<evidence type="ECO:0000313" key="2">
    <source>
        <dbReference type="Proteomes" id="UP000255326"/>
    </source>
</evidence>
<dbReference type="RefSeq" id="WP_114744547.1">
    <property type="nucleotide sequence ID" value="NZ_QQAY01000002.1"/>
</dbReference>
<protein>
    <submittedName>
        <fullName evidence="1">Coenzyme PQQ synthesis protein D (PqqD)</fullName>
    </submittedName>
</protein>
<organism evidence="1 2">
    <name type="scientific">Falsibacillus pallidus</name>
    <dbReference type="NCBI Taxonomy" id="493781"/>
    <lineage>
        <taxon>Bacteria</taxon>
        <taxon>Bacillati</taxon>
        <taxon>Bacillota</taxon>
        <taxon>Bacilli</taxon>
        <taxon>Bacillales</taxon>
        <taxon>Bacillaceae</taxon>
        <taxon>Falsibacillus</taxon>
    </lineage>
</organism>
<dbReference type="InterPro" id="IPR008792">
    <property type="entry name" value="PQQD"/>
</dbReference>
<dbReference type="OrthoDB" id="2882895at2"/>